<accession>A0A0L0FP49</accession>
<organism evidence="1 2">
    <name type="scientific">Sphaeroforma arctica JP610</name>
    <dbReference type="NCBI Taxonomy" id="667725"/>
    <lineage>
        <taxon>Eukaryota</taxon>
        <taxon>Ichthyosporea</taxon>
        <taxon>Ichthyophonida</taxon>
        <taxon>Sphaeroforma</taxon>
    </lineage>
</organism>
<protein>
    <submittedName>
        <fullName evidence="1">Uncharacterized protein</fullName>
    </submittedName>
</protein>
<reference evidence="1 2" key="1">
    <citation type="submission" date="2011-02" db="EMBL/GenBank/DDBJ databases">
        <title>The Genome Sequence of Sphaeroforma arctica JP610.</title>
        <authorList>
            <consortium name="The Broad Institute Genome Sequencing Platform"/>
            <person name="Russ C."/>
            <person name="Cuomo C."/>
            <person name="Young S.K."/>
            <person name="Zeng Q."/>
            <person name="Gargeya S."/>
            <person name="Alvarado L."/>
            <person name="Berlin A."/>
            <person name="Chapman S.B."/>
            <person name="Chen Z."/>
            <person name="Freedman E."/>
            <person name="Gellesch M."/>
            <person name="Goldberg J."/>
            <person name="Griggs A."/>
            <person name="Gujja S."/>
            <person name="Heilman E."/>
            <person name="Heiman D."/>
            <person name="Howarth C."/>
            <person name="Mehta T."/>
            <person name="Neiman D."/>
            <person name="Pearson M."/>
            <person name="Roberts A."/>
            <person name="Saif S."/>
            <person name="Shea T."/>
            <person name="Shenoy N."/>
            <person name="Sisk P."/>
            <person name="Stolte C."/>
            <person name="Sykes S."/>
            <person name="White J."/>
            <person name="Yandava C."/>
            <person name="Burger G."/>
            <person name="Gray M.W."/>
            <person name="Holland P.W.H."/>
            <person name="King N."/>
            <person name="Lang F.B.F."/>
            <person name="Roger A.J."/>
            <person name="Ruiz-Trillo I."/>
            <person name="Haas B."/>
            <person name="Nusbaum C."/>
            <person name="Birren B."/>
        </authorList>
    </citation>
    <scope>NUCLEOTIDE SEQUENCE [LARGE SCALE GENOMIC DNA]</scope>
    <source>
        <strain evidence="1 2">JP610</strain>
    </source>
</reference>
<dbReference type="AlphaFoldDB" id="A0A0L0FP49"/>
<dbReference type="GeneID" id="25909792"/>
<name>A0A0L0FP49_9EUKA</name>
<evidence type="ECO:0000313" key="1">
    <source>
        <dbReference type="EMBL" id="KNC78276.1"/>
    </source>
</evidence>
<feature type="non-terminal residue" evidence="1">
    <location>
        <position position="1"/>
    </location>
</feature>
<gene>
    <name evidence="1" type="ORF">SARC_09288</name>
</gene>
<evidence type="ECO:0000313" key="2">
    <source>
        <dbReference type="Proteomes" id="UP000054560"/>
    </source>
</evidence>
<proteinExistence type="predicted"/>
<sequence>QVPLAGECEHVCAPLRVLSEIIISRTSEMPVDDLNIDSGPDVGAERADAALVPMQSAWVAVMVRMLSKRRPNHLWEAIASLLSRMESSLVTYKAAWEVCSTPQLTETALGHTLAWEEAVIMTLAFLERVMQLQTAFLSAVCGRDREKRRAYYAGVELAMLDTDGGCNVGLFSSNYIVYNAFICTY</sequence>
<keyword evidence="2" id="KW-1185">Reference proteome</keyword>
<dbReference type="EMBL" id="KQ242523">
    <property type="protein sequence ID" value="KNC78276.1"/>
    <property type="molecule type" value="Genomic_DNA"/>
</dbReference>
<dbReference type="Proteomes" id="UP000054560">
    <property type="component" value="Unassembled WGS sequence"/>
</dbReference>
<dbReference type="RefSeq" id="XP_014152178.1">
    <property type="nucleotide sequence ID" value="XM_014296703.1"/>
</dbReference>